<dbReference type="GeneID" id="93072287"/>
<evidence type="ECO:0000259" key="2">
    <source>
        <dbReference type="SMART" id="SM01324"/>
    </source>
</evidence>
<name>A0A0H3IYS7_CLOPA</name>
<evidence type="ECO:0000313" key="4">
    <source>
        <dbReference type="EMBL" id="KRU13840.1"/>
    </source>
</evidence>
<dbReference type="PANTHER" id="PTHR32256:SF17">
    <property type="entry name" value="EGF-LIKE DOMAIN-CONTAINING PROTEIN"/>
    <property type="match status" value="1"/>
</dbReference>
<gene>
    <name evidence="3" type="ORF">CLPA_c00270</name>
    <name evidence="4" type="ORF">CP6013_03095</name>
</gene>
<proteinExistence type="predicted"/>
<dbReference type="EMBL" id="CP009268">
    <property type="protein sequence ID" value="AJA50147.1"/>
    <property type="molecule type" value="Genomic_DNA"/>
</dbReference>
<protein>
    <submittedName>
        <fullName evidence="4">YARHG domain containing protein</fullName>
    </submittedName>
    <submittedName>
        <fullName evidence="3">YARHG domain/zinc-ribbon domain</fullName>
    </submittedName>
</protein>
<dbReference type="Pfam" id="PF16472">
    <property type="entry name" value="DUF5050"/>
    <property type="match status" value="1"/>
</dbReference>
<sequence>MYCTKCGTKNPEDAKYCYECGVKLKNNNIVKDNYEVINNKIIKIYKSNENNRESKNIGAISKINEINNKTKRPEKSSLIHKLYKIKILPVNIMYKPSIIGIIIILAIILFLTYTVSYKLLVNNKSNNTEKVSIKSENLIDKAGNLPSNIINGGIISESNNWIYYNDSDGLYKMRSDGSSVINICNDNANYINVVRDYIYYVNVSDGNSIYKIKNDGTSRERILSTYAKSINILGDWIYYCKSTENGLNFRLYKIKKDGTNNVKLIDDSIIDGNFTIVNNLMYYKINSQDGGESLYSSKLDGSQQHKLCDNVDQFNINEKNIYYYTSINNSGLFKINLDGSNKVKLSDDVIDSINMSKDNIYYTVDQHINKILYSIDLNGKNKIKLSEANDFINLNTSKNLLFYMDNTSDNYSIKSIDISNISKVDDPQNKIDIKEKNGDFILPNSNTTKLKEEDLKNLTKDQLILARNELFARHGYIFNTPEFKEYFESKTWYHPNSSFNGELKDNIEKYNFNLIKKIEDSK</sequence>
<evidence type="ECO:0000313" key="3">
    <source>
        <dbReference type="EMBL" id="AJA50147.1"/>
    </source>
</evidence>
<dbReference type="eggNOG" id="COG4640">
    <property type="taxonomic scope" value="Bacteria"/>
</dbReference>
<dbReference type="PANTHER" id="PTHR32256">
    <property type="match status" value="1"/>
</dbReference>
<feature type="transmembrane region" description="Helical" evidence="1">
    <location>
        <begin position="98"/>
        <end position="120"/>
    </location>
</feature>
<dbReference type="Proteomes" id="UP000030905">
    <property type="component" value="Chromosome"/>
</dbReference>
<reference evidence="4" key="2">
    <citation type="submission" date="2015-10" db="EMBL/GenBank/DDBJ databases">
        <title>Improved Draft Genome Sequence of Clostridium pasteurianum Strain ATCC 6013 (DSM 525) Using a Hybrid Next-Generation Sequencing Approach.</title>
        <authorList>
            <person name="Pyne M.E."/>
            <person name="Utturkar S.M."/>
            <person name="Brown S.D."/>
            <person name="Moo-Young M."/>
            <person name="Chung D.A."/>
            <person name="Chou P.C."/>
        </authorList>
    </citation>
    <scope>NUCLEOTIDE SEQUENCE</scope>
    <source>
        <strain evidence="4">ATCC 6013</strain>
    </source>
</reference>
<dbReference type="Gene3D" id="1.20.58.1690">
    <property type="match status" value="1"/>
</dbReference>
<accession>A0A0H3IYS7</accession>
<keyword evidence="1" id="KW-0812">Transmembrane</keyword>
<feature type="domain" description="YARHG" evidence="2">
    <location>
        <begin position="438"/>
        <end position="520"/>
    </location>
</feature>
<keyword evidence="1" id="KW-1133">Transmembrane helix</keyword>
<dbReference type="KEGG" id="cpat:CLPA_c00270"/>
<dbReference type="SMART" id="SM01324">
    <property type="entry name" value="YARHG"/>
    <property type="match status" value="1"/>
</dbReference>
<organism evidence="3 6">
    <name type="scientific">Clostridium pasteurianum DSM 525 = ATCC 6013</name>
    <dbReference type="NCBI Taxonomy" id="1262449"/>
    <lineage>
        <taxon>Bacteria</taxon>
        <taxon>Bacillati</taxon>
        <taxon>Bacillota</taxon>
        <taxon>Clostridia</taxon>
        <taxon>Eubacteriales</taxon>
        <taxon>Clostridiaceae</taxon>
        <taxon>Clostridium</taxon>
    </lineage>
</organism>
<dbReference type="InterPro" id="IPR032485">
    <property type="entry name" value="LRP1-like_beta_prop"/>
</dbReference>
<reference evidence="4 5" key="3">
    <citation type="journal article" name="Genome Announc.">
        <title>Improved Draft Genome Sequence of Clostridium pasteurianum Strain ATCC 6013 (DSM 525) Using a Hybrid Next-Generation Sequencing Approach.</title>
        <authorList>
            <person name="Pyne M.E."/>
            <person name="Utturkar S."/>
            <person name="Brown S.D."/>
            <person name="Moo-Young M."/>
            <person name="Chung D.A."/>
            <person name="Chou C.P."/>
        </authorList>
    </citation>
    <scope>NUCLEOTIDE SEQUENCE [LARGE SCALE GENOMIC DNA]</scope>
    <source>
        <strain evidence="4 5">ATCC 6013</strain>
    </source>
</reference>
<dbReference type="Pfam" id="PF13240">
    <property type="entry name" value="Zn_Ribbon_1"/>
    <property type="match status" value="1"/>
</dbReference>
<dbReference type="PATRIC" id="fig|1262449.3.peg.3761"/>
<keyword evidence="1" id="KW-0472">Membrane</keyword>
<reference evidence="3 6" key="1">
    <citation type="journal article" date="2015" name="Genome Announc.">
        <title>Complete Genome Sequence of the Nitrogen-Fixing and Solvent-Producing Clostridium pasteurianum DSM 525.</title>
        <authorList>
            <person name="Poehlein A."/>
            <person name="Grosse-Honebrink A."/>
            <person name="Zhang Y."/>
            <person name="Minton N.P."/>
            <person name="Daniel R."/>
        </authorList>
    </citation>
    <scope>NUCLEOTIDE SEQUENCE [LARGE SCALE GENOMIC DNA]</scope>
    <source>
        <strain evidence="3">DSM 525</strain>
        <strain evidence="6">DSM 525 / ATCC 6013</strain>
    </source>
</reference>
<dbReference type="AlphaFoldDB" id="A0A0H3IYS7"/>
<dbReference type="KEGG" id="cpae:CPAST_c00270"/>
<dbReference type="RefSeq" id="WP_004455615.1">
    <property type="nucleotide sequence ID" value="NZ_ANZB01000017.1"/>
</dbReference>
<dbReference type="eggNOG" id="COG0823">
    <property type="taxonomic scope" value="Bacteria"/>
</dbReference>
<evidence type="ECO:0000256" key="1">
    <source>
        <dbReference type="SAM" id="Phobius"/>
    </source>
</evidence>
<dbReference type="SUPFAM" id="SSF69304">
    <property type="entry name" value="Tricorn protease N-terminal domain"/>
    <property type="match status" value="1"/>
</dbReference>
<dbReference type="Pfam" id="PF13308">
    <property type="entry name" value="YARHG"/>
    <property type="match status" value="1"/>
</dbReference>
<dbReference type="InterPro" id="IPR025582">
    <property type="entry name" value="YARHG_dom"/>
</dbReference>
<dbReference type="Proteomes" id="UP000028042">
    <property type="component" value="Unassembled WGS sequence"/>
</dbReference>
<dbReference type="InterPro" id="IPR053369">
    <property type="entry name" value="SrfA-induced_signal"/>
</dbReference>
<evidence type="ECO:0000313" key="5">
    <source>
        <dbReference type="Proteomes" id="UP000028042"/>
    </source>
</evidence>
<keyword evidence="6" id="KW-1185">Reference proteome</keyword>
<dbReference type="InterPro" id="IPR038434">
    <property type="entry name" value="YARHG_sf"/>
</dbReference>
<dbReference type="InterPro" id="IPR026870">
    <property type="entry name" value="Zinc_ribbon_dom"/>
</dbReference>
<evidence type="ECO:0000313" key="6">
    <source>
        <dbReference type="Proteomes" id="UP000030905"/>
    </source>
</evidence>
<dbReference type="EMBL" id="JPGY02000001">
    <property type="protein sequence ID" value="KRU13840.1"/>
    <property type="molecule type" value="Genomic_DNA"/>
</dbReference>